<evidence type="ECO:0000313" key="2">
    <source>
        <dbReference type="EMBL" id="CAG2233769.1"/>
    </source>
</evidence>
<name>A0A8S3TJE6_MYTED</name>
<dbReference type="OrthoDB" id="6158725at2759"/>
<proteinExistence type="predicted"/>
<dbReference type="Proteomes" id="UP000683360">
    <property type="component" value="Unassembled WGS sequence"/>
</dbReference>
<feature type="signal peptide" evidence="1">
    <location>
        <begin position="1"/>
        <end position="21"/>
    </location>
</feature>
<keyword evidence="1" id="KW-0732">Signal</keyword>
<gene>
    <name evidence="2" type="ORF">MEDL_46439</name>
</gene>
<comment type="caution">
    <text evidence="2">The sequence shown here is derived from an EMBL/GenBank/DDBJ whole genome shotgun (WGS) entry which is preliminary data.</text>
</comment>
<reference evidence="2" key="1">
    <citation type="submission" date="2021-03" db="EMBL/GenBank/DDBJ databases">
        <authorList>
            <person name="Bekaert M."/>
        </authorList>
    </citation>
    <scope>NUCLEOTIDE SEQUENCE</scope>
</reference>
<evidence type="ECO:0000313" key="3">
    <source>
        <dbReference type="Proteomes" id="UP000683360"/>
    </source>
</evidence>
<feature type="chain" id="PRO_5035770615" evidence="1">
    <location>
        <begin position="22"/>
        <end position="168"/>
    </location>
</feature>
<protein>
    <submittedName>
        <fullName evidence="2">Uncharacterized protein</fullName>
    </submittedName>
</protein>
<accession>A0A8S3TJE6</accession>
<keyword evidence="3" id="KW-1185">Reference proteome</keyword>
<dbReference type="EMBL" id="CAJPWZ010002218">
    <property type="protein sequence ID" value="CAG2233769.1"/>
    <property type="molecule type" value="Genomic_DNA"/>
</dbReference>
<dbReference type="AlphaFoldDB" id="A0A8S3TJE6"/>
<organism evidence="2 3">
    <name type="scientific">Mytilus edulis</name>
    <name type="common">Blue mussel</name>
    <dbReference type="NCBI Taxonomy" id="6550"/>
    <lineage>
        <taxon>Eukaryota</taxon>
        <taxon>Metazoa</taxon>
        <taxon>Spiralia</taxon>
        <taxon>Lophotrochozoa</taxon>
        <taxon>Mollusca</taxon>
        <taxon>Bivalvia</taxon>
        <taxon>Autobranchia</taxon>
        <taxon>Pteriomorphia</taxon>
        <taxon>Mytilida</taxon>
        <taxon>Mytiloidea</taxon>
        <taxon>Mytilidae</taxon>
        <taxon>Mytilinae</taxon>
        <taxon>Mytilus</taxon>
    </lineage>
</organism>
<sequence length="168" mass="18649">MSVPLKLLVLIVDVLILKVTAQRSDRMNAFRLYLSNDTVSDRDAFLCYTDQKIAGTPDVTQDINCNSLTKNVYFFNRRLSARNGEGAFVELCYIAIYGCWKGTWGVNCTNACPANCLDNHCYPGNGSCIWGCDSRNCLQDMCDRNTGVCSYGCKAGLVGQNCNNEFCE</sequence>
<evidence type="ECO:0000256" key="1">
    <source>
        <dbReference type="SAM" id="SignalP"/>
    </source>
</evidence>